<gene>
    <name evidence="2" type="ORF">BELL_0899g00020</name>
</gene>
<feature type="compositionally biased region" description="Polar residues" evidence="1">
    <location>
        <begin position="278"/>
        <end position="289"/>
    </location>
</feature>
<evidence type="ECO:0000313" key="3">
    <source>
        <dbReference type="Proteomes" id="UP000297229"/>
    </source>
</evidence>
<dbReference type="OrthoDB" id="3562383at2759"/>
<feature type="compositionally biased region" description="Polar residues" evidence="1">
    <location>
        <begin position="38"/>
        <end position="50"/>
    </location>
</feature>
<name>A0A4Z1J123_9HELO</name>
<proteinExistence type="predicted"/>
<dbReference type="Proteomes" id="UP000297229">
    <property type="component" value="Unassembled WGS sequence"/>
</dbReference>
<feature type="compositionally biased region" description="Polar residues" evidence="1">
    <location>
        <begin position="386"/>
        <end position="401"/>
    </location>
</feature>
<feature type="compositionally biased region" description="Low complexity" evidence="1">
    <location>
        <begin position="330"/>
        <end position="339"/>
    </location>
</feature>
<accession>A0A4Z1J123</accession>
<feature type="compositionally biased region" description="Basic and acidic residues" evidence="1">
    <location>
        <begin position="340"/>
        <end position="350"/>
    </location>
</feature>
<evidence type="ECO:0000313" key="2">
    <source>
        <dbReference type="EMBL" id="TGO67318.1"/>
    </source>
</evidence>
<comment type="caution">
    <text evidence="2">The sequence shown here is derived from an EMBL/GenBank/DDBJ whole genome shotgun (WGS) entry which is preliminary data.</text>
</comment>
<feature type="region of interest" description="Disordered" evidence="1">
    <location>
        <begin position="267"/>
        <end position="295"/>
    </location>
</feature>
<feature type="region of interest" description="Disordered" evidence="1">
    <location>
        <begin position="1"/>
        <end position="183"/>
    </location>
</feature>
<dbReference type="EMBL" id="PQXM01000897">
    <property type="protein sequence ID" value="TGO67318.1"/>
    <property type="molecule type" value="Genomic_DNA"/>
</dbReference>
<evidence type="ECO:0000256" key="1">
    <source>
        <dbReference type="SAM" id="MobiDB-lite"/>
    </source>
</evidence>
<protein>
    <submittedName>
        <fullName evidence="2">Uncharacterized protein</fullName>
    </submittedName>
</protein>
<sequence>MAPSGKGYPPPVPRVLRRTPGDGSPPPPPQPSQEPSQALTASSRSLRNPSPTFPNLIPRSTPRARDIDPRLVSVPESQPQSHQDTSRASSRIQSRTGSSRPPPQVNSLPRPRDLIPRPRPRAIPHLVPRPRLTPMDRDLILGQGQGEGQGQTQIQTQVPEDEDEAQTGTGTRASERSHLQGQGQFQIQLQAQLPPHIDQQIRVQNQEFYANYPSPFPTRHHPFSDSQTTIAPRDQNLHQESHRNLHQRQFPTQVPLESQNWDQNFYDNYPFPFPTPQNPFSNYQAGVSSRDQEIHQGTHRDFVQPPTSVQAQDEPQIRNLARASKHPRLSYSNSHPNSSRSEESREGNRDKNRKKNGNETSNEIGTENETRNATQNERCNPKDTSSESPLSTPPDSVSTSPALAPLRNFPRFGSFSQSQRFDRSPTSSARARGGHSAENGNRNVTASRTGNTNLLSSFNHSNSYTEPPILPSTLDVANCPTAAQKKWMYAVRKEGRRSDRNENGGFGRGIEGQMVRLFGGGGEGGV</sequence>
<dbReference type="AlphaFoldDB" id="A0A4Z1J123"/>
<organism evidence="2 3">
    <name type="scientific">Botrytis elliptica</name>
    <dbReference type="NCBI Taxonomy" id="278938"/>
    <lineage>
        <taxon>Eukaryota</taxon>
        <taxon>Fungi</taxon>
        <taxon>Dikarya</taxon>
        <taxon>Ascomycota</taxon>
        <taxon>Pezizomycotina</taxon>
        <taxon>Leotiomycetes</taxon>
        <taxon>Helotiales</taxon>
        <taxon>Sclerotiniaceae</taxon>
        <taxon>Botrytis</taxon>
    </lineage>
</organism>
<keyword evidence="3" id="KW-1185">Reference proteome</keyword>
<feature type="compositionally biased region" description="Polar residues" evidence="1">
    <location>
        <begin position="438"/>
        <end position="459"/>
    </location>
</feature>
<reference evidence="2 3" key="1">
    <citation type="submission" date="2017-12" db="EMBL/GenBank/DDBJ databases">
        <title>Comparative genomics of Botrytis spp.</title>
        <authorList>
            <person name="Valero-Jimenez C.A."/>
            <person name="Tapia P."/>
            <person name="Veloso J."/>
            <person name="Silva-Moreno E."/>
            <person name="Staats M."/>
            <person name="Valdes J.H."/>
            <person name="Van Kan J.A.L."/>
        </authorList>
    </citation>
    <scope>NUCLEOTIDE SEQUENCE [LARGE SCALE GENOMIC DNA]</scope>
    <source>
        <strain evidence="2 3">Be9601</strain>
    </source>
</reference>
<feature type="compositionally biased region" description="Pro residues" evidence="1">
    <location>
        <begin position="23"/>
        <end position="32"/>
    </location>
</feature>
<feature type="region of interest" description="Disordered" evidence="1">
    <location>
        <begin position="323"/>
        <end position="459"/>
    </location>
</feature>
<feature type="compositionally biased region" description="Polar residues" evidence="1">
    <location>
        <begin position="414"/>
        <end position="429"/>
    </location>
</feature>
<feature type="compositionally biased region" description="Polar residues" evidence="1">
    <location>
        <begin position="360"/>
        <end position="378"/>
    </location>
</feature>
<feature type="compositionally biased region" description="Polar residues" evidence="1">
    <location>
        <begin position="75"/>
        <end position="99"/>
    </location>
</feature>